<keyword evidence="1" id="KW-0560">Oxidoreductase</keyword>
<name>A0ABS6B8N6_9NOCA</name>
<sequence length="137" mass="15529">MVAVPAGYDDLLERPLYGHLATTRPDGAVQVSPMWFDWDGELLRFAHTTKRQKYRNVQINPRVAMSISDPDDPYRYLEVRGNVERIDPDREASFFLRIADRYKGSEPPPDAPPPGQAPADAPDWVVIVVRPTGFSKH</sequence>
<accession>A0ABS6B8N6</accession>
<gene>
    <name evidence="4" type="ORF">KO481_34755</name>
</gene>
<comment type="caution">
    <text evidence="4">The sequence shown here is derived from an EMBL/GenBank/DDBJ whole genome shotgun (WGS) entry which is preliminary data.</text>
</comment>
<dbReference type="InterPro" id="IPR019920">
    <property type="entry name" value="F420-binding_dom_put"/>
</dbReference>
<evidence type="ECO:0000313" key="4">
    <source>
        <dbReference type="EMBL" id="MBU3066665.1"/>
    </source>
</evidence>
<feature type="compositionally biased region" description="Pro residues" evidence="2">
    <location>
        <begin position="106"/>
        <end position="116"/>
    </location>
</feature>
<evidence type="ECO:0000256" key="2">
    <source>
        <dbReference type="SAM" id="MobiDB-lite"/>
    </source>
</evidence>
<dbReference type="Pfam" id="PF01243">
    <property type="entry name" value="PNPOx_N"/>
    <property type="match status" value="1"/>
</dbReference>
<organism evidence="4 5">
    <name type="scientific">Nocardia albiluteola</name>
    <dbReference type="NCBI Taxonomy" id="2842303"/>
    <lineage>
        <taxon>Bacteria</taxon>
        <taxon>Bacillati</taxon>
        <taxon>Actinomycetota</taxon>
        <taxon>Actinomycetes</taxon>
        <taxon>Mycobacteriales</taxon>
        <taxon>Nocardiaceae</taxon>
        <taxon>Nocardia</taxon>
    </lineage>
</organism>
<evidence type="ECO:0000256" key="1">
    <source>
        <dbReference type="ARBA" id="ARBA00023002"/>
    </source>
</evidence>
<evidence type="ECO:0000259" key="3">
    <source>
        <dbReference type="Pfam" id="PF01243"/>
    </source>
</evidence>
<evidence type="ECO:0000313" key="5">
    <source>
        <dbReference type="Proteomes" id="UP000733379"/>
    </source>
</evidence>
<dbReference type="RefSeq" id="WP_215922735.1">
    <property type="nucleotide sequence ID" value="NZ_JAHKNI010000015.1"/>
</dbReference>
<dbReference type="Proteomes" id="UP000733379">
    <property type="component" value="Unassembled WGS sequence"/>
</dbReference>
<reference evidence="4 5" key="1">
    <citation type="submission" date="2021-06" db="EMBL/GenBank/DDBJ databases">
        <title>Actinomycetes sequencing.</title>
        <authorList>
            <person name="Shan Q."/>
        </authorList>
    </citation>
    <scope>NUCLEOTIDE SEQUENCE [LARGE SCALE GENOMIC DNA]</scope>
    <source>
        <strain evidence="4 5">NEAU-G5</strain>
    </source>
</reference>
<feature type="region of interest" description="Disordered" evidence="2">
    <location>
        <begin position="102"/>
        <end position="122"/>
    </location>
</feature>
<dbReference type="NCBIfam" id="TIGR03618">
    <property type="entry name" value="Rv1155_F420"/>
    <property type="match status" value="1"/>
</dbReference>
<dbReference type="SUPFAM" id="SSF50475">
    <property type="entry name" value="FMN-binding split barrel"/>
    <property type="match status" value="1"/>
</dbReference>
<dbReference type="PANTHER" id="PTHR35176:SF6">
    <property type="entry name" value="HEME OXYGENASE HI_0854-RELATED"/>
    <property type="match status" value="1"/>
</dbReference>
<proteinExistence type="predicted"/>
<dbReference type="InterPro" id="IPR011576">
    <property type="entry name" value="Pyridox_Oxase_N"/>
</dbReference>
<keyword evidence="5" id="KW-1185">Reference proteome</keyword>
<dbReference type="Gene3D" id="2.30.110.10">
    <property type="entry name" value="Electron Transport, Fmn-binding Protein, Chain A"/>
    <property type="match status" value="1"/>
</dbReference>
<dbReference type="PANTHER" id="PTHR35176">
    <property type="entry name" value="HEME OXYGENASE HI_0854-RELATED"/>
    <property type="match status" value="1"/>
</dbReference>
<feature type="domain" description="Pyridoxamine 5'-phosphate oxidase N-terminal" evidence="3">
    <location>
        <begin position="8"/>
        <end position="133"/>
    </location>
</feature>
<dbReference type="EMBL" id="JAHKNI010000015">
    <property type="protein sequence ID" value="MBU3066665.1"/>
    <property type="molecule type" value="Genomic_DNA"/>
</dbReference>
<protein>
    <submittedName>
        <fullName evidence="4">PPOX class F420-dependent oxidoreductase</fullName>
    </submittedName>
</protein>
<dbReference type="InterPro" id="IPR012349">
    <property type="entry name" value="Split_barrel_FMN-bd"/>
</dbReference>
<dbReference type="InterPro" id="IPR052019">
    <property type="entry name" value="F420H2_bilvrd_red/Heme_oxyg"/>
</dbReference>